<feature type="region of interest" description="Disordered" evidence="1">
    <location>
        <begin position="206"/>
        <end position="234"/>
    </location>
</feature>
<feature type="compositionally biased region" description="Pro residues" evidence="1">
    <location>
        <begin position="213"/>
        <end position="222"/>
    </location>
</feature>
<accession>A0A4Y2T3R0</accession>
<dbReference type="EMBL" id="BGPR01025923">
    <property type="protein sequence ID" value="GBN95222.1"/>
    <property type="molecule type" value="Genomic_DNA"/>
</dbReference>
<keyword evidence="3" id="KW-1185">Reference proteome</keyword>
<name>A0A4Y2T3R0_ARAVE</name>
<organism evidence="2 3">
    <name type="scientific">Araneus ventricosus</name>
    <name type="common">Orbweaver spider</name>
    <name type="synonym">Epeira ventricosa</name>
    <dbReference type="NCBI Taxonomy" id="182803"/>
    <lineage>
        <taxon>Eukaryota</taxon>
        <taxon>Metazoa</taxon>
        <taxon>Ecdysozoa</taxon>
        <taxon>Arthropoda</taxon>
        <taxon>Chelicerata</taxon>
        <taxon>Arachnida</taxon>
        <taxon>Araneae</taxon>
        <taxon>Araneomorphae</taxon>
        <taxon>Entelegynae</taxon>
        <taxon>Araneoidea</taxon>
        <taxon>Araneidae</taxon>
        <taxon>Araneus</taxon>
    </lineage>
</organism>
<dbReference type="Proteomes" id="UP000499080">
    <property type="component" value="Unassembled WGS sequence"/>
</dbReference>
<sequence length="562" mass="63339">MQRLGCDVFNGESDCYAGHSSVKKRNIKPLSTVGSLENKTADRIWRRLDLLVSIVPKWFRTKIGLGVHTQSQHRAKYEATIQVPKSKTRWSSEELVVMAMKEALLIAQGKTLEINTEILSQFPNRTREAIKGQRRHRKYKDLVAEYVQSNSLSLTSVVTAGPVPAVTPSDNSCSIVPYSLDDLSSDSIKGILVNRPVTRRQKRLATAAVQDAPIPPDPPPIITPTSSESSSDIDPNDLNLTVVREVRTELEAANTSLLDLTVNDSIRLESASIPEVAFSFSEIDSKIIDYIDLLFRSHQSSILSVELREAWEDFRRRPCKETLFIRTCLIFEVLLPDKTPSSKRQVRNAPPREALSRKVRRRIEYSRAQRSFFRNPSRYSNSLLSPTNTSSETNPFDSDFCIFLENVMTLPRDSCENPVFPHNEPDADTTSVVIGYNKFDAISKCFPRNGSAPGPNLSTVGDLRRISKFELAKIFNVFLLCMRVPDRFCKAKTIFLPKIADAINPGDFRPISLTPIPARLFSKILARRLSPTVHLDPEQRGFIESDGISQNTFMLDYVLRHS</sequence>
<evidence type="ECO:0000256" key="1">
    <source>
        <dbReference type="SAM" id="MobiDB-lite"/>
    </source>
</evidence>
<proteinExistence type="predicted"/>
<evidence type="ECO:0000313" key="2">
    <source>
        <dbReference type="EMBL" id="GBN95222.1"/>
    </source>
</evidence>
<gene>
    <name evidence="2" type="primary">pol_1465</name>
    <name evidence="2" type="ORF">AVEN_120656_1</name>
</gene>
<comment type="caution">
    <text evidence="2">The sequence shown here is derived from an EMBL/GenBank/DDBJ whole genome shotgun (WGS) entry which is preliminary data.</text>
</comment>
<feature type="compositionally biased region" description="Low complexity" evidence="1">
    <location>
        <begin position="223"/>
        <end position="233"/>
    </location>
</feature>
<reference evidence="2 3" key="1">
    <citation type="journal article" date="2019" name="Sci. Rep.">
        <title>Orb-weaving spider Araneus ventricosus genome elucidates the spidroin gene catalogue.</title>
        <authorList>
            <person name="Kono N."/>
            <person name="Nakamura H."/>
            <person name="Ohtoshi R."/>
            <person name="Moran D.A.P."/>
            <person name="Shinohara A."/>
            <person name="Yoshida Y."/>
            <person name="Fujiwara M."/>
            <person name="Mori M."/>
            <person name="Tomita M."/>
            <person name="Arakawa K."/>
        </authorList>
    </citation>
    <scope>NUCLEOTIDE SEQUENCE [LARGE SCALE GENOMIC DNA]</scope>
</reference>
<evidence type="ECO:0000313" key="3">
    <source>
        <dbReference type="Proteomes" id="UP000499080"/>
    </source>
</evidence>
<dbReference type="AlphaFoldDB" id="A0A4Y2T3R0"/>
<protein>
    <submittedName>
        <fullName evidence="2">Retrovirus-related Pol polyprotein from type-2 retrotransposable element R2DM</fullName>
    </submittedName>
</protein>